<keyword evidence="2" id="KW-1185">Reference proteome</keyword>
<accession>A0A0S2TCX5</accession>
<gene>
    <name evidence="1" type="ORF">Tel_07375</name>
</gene>
<proteinExistence type="predicted"/>
<organism evidence="1 2">
    <name type="scientific">Candidatus Tenderia electrophaga</name>
    <dbReference type="NCBI Taxonomy" id="1748243"/>
    <lineage>
        <taxon>Bacteria</taxon>
        <taxon>Pseudomonadati</taxon>
        <taxon>Pseudomonadota</taxon>
        <taxon>Gammaproteobacteria</taxon>
        <taxon>Candidatus Tenderiales</taxon>
        <taxon>Candidatus Tenderiaceae</taxon>
        <taxon>Candidatus Tenderia</taxon>
    </lineage>
</organism>
<name>A0A0S2TCX5_9GAMM</name>
<evidence type="ECO:0000313" key="1">
    <source>
        <dbReference type="EMBL" id="ALP52990.1"/>
    </source>
</evidence>
<dbReference type="EMBL" id="CP013099">
    <property type="protein sequence ID" value="ALP52990.1"/>
    <property type="molecule type" value="Genomic_DNA"/>
</dbReference>
<dbReference type="AlphaFoldDB" id="A0A0S2TCX5"/>
<dbReference type="Proteomes" id="UP000055136">
    <property type="component" value="Chromosome"/>
</dbReference>
<dbReference type="KEGG" id="tee:Tel_07375"/>
<protein>
    <submittedName>
        <fullName evidence="1">Uncharacterized protein</fullName>
    </submittedName>
</protein>
<sequence length="204" mass="23371">MIFTSPSVMADTEAVAVNGKRVLLKDDHSWEYIKNTPPDNRYARLSVEFTESGAAYCRVGLRLKNDLADKITSIIFMFSAYVDEEVRYETVTKGFQHLKPTNDRFNEITFSGLPCDDIDYIRVHGADRCEVGELNKFTSAKGQCLKLVQVHASDKIVIFKRYENDVLPTQNAKLEEESVNTDESVEERWARELEQKESGLDEFE</sequence>
<evidence type="ECO:0000313" key="2">
    <source>
        <dbReference type="Proteomes" id="UP000055136"/>
    </source>
</evidence>
<reference evidence="1" key="1">
    <citation type="submission" date="2015-10" db="EMBL/GenBank/DDBJ databases">
        <title>Description of Candidatus Tenderia electrophaga gen. nov, sp. nov., an Uncultivated Electroautotroph from a Biocathode Enrichment.</title>
        <authorList>
            <person name="Eddie B.J."/>
            <person name="Malanoski A.P."/>
            <person name="Wang Z."/>
            <person name="Hall R.J."/>
            <person name="Oh S.D."/>
            <person name="Heiner C."/>
            <person name="Lin B."/>
            <person name="Strycharz-Glaven S.M."/>
        </authorList>
    </citation>
    <scope>NUCLEOTIDE SEQUENCE [LARGE SCALE GENOMIC DNA]</scope>
    <source>
        <strain evidence="1">NRL1</strain>
    </source>
</reference>